<dbReference type="InterPro" id="IPR036318">
    <property type="entry name" value="FAD-bd_PCMH-like_sf"/>
</dbReference>
<dbReference type="Pfam" id="PF08031">
    <property type="entry name" value="BBE"/>
    <property type="match status" value="1"/>
</dbReference>
<organism evidence="8 9">
    <name type="scientific">Basidiobolus meristosporus CBS 931.73</name>
    <dbReference type="NCBI Taxonomy" id="1314790"/>
    <lineage>
        <taxon>Eukaryota</taxon>
        <taxon>Fungi</taxon>
        <taxon>Fungi incertae sedis</taxon>
        <taxon>Zoopagomycota</taxon>
        <taxon>Entomophthoromycotina</taxon>
        <taxon>Basidiobolomycetes</taxon>
        <taxon>Basidiobolales</taxon>
        <taxon>Basidiobolaceae</taxon>
        <taxon>Basidiobolus</taxon>
    </lineage>
</organism>
<evidence type="ECO:0000259" key="7">
    <source>
        <dbReference type="Pfam" id="PF08031"/>
    </source>
</evidence>
<evidence type="ECO:0000256" key="1">
    <source>
        <dbReference type="ARBA" id="ARBA00001974"/>
    </source>
</evidence>
<feature type="domain" description="FAD linked oxidase N-terminal" evidence="6">
    <location>
        <begin position="58"/>
        <end position="175"/>
    </location>
</feature>
<dbReference type="SUPFAM" id="SSF56176">
    <property type="entry name" value="FAD-binding/transporter-associated domain-like"/>
    <property type="match status" value="1"/>
</dbReference>
<comment type="caution">
    <text evidence="8">The sequence shown here is derived from an EMBL/GenBank/DDBJ whole genome shotgun (WGS) entry which is preliminary data.</text>
</comment>
<dbReference type="InterPro" id="IPR050416">
    <property type="entry name" value="FAD-linked_Oxidoreductase"/>
</dbReference>
<protein>
    <submittedName>
        <fullName evidence="8">FAD-binding domain-containing protein</fullName>
    </submittedName>
</protein>
<gene>
    <name evidence="8" type="ORF">K493DRAFT_297265</name>
</gene>
<dbReference type="PANTHER" id="PTHR42973:SF39">
    <property type="entry name" value="FAD-BINDING PCMH-TYPE DOMAIN-CONTAINING PROTEIN"/>
    <property type="match status" value="1"/>
</dbReference>
<proteinExistence type="inferred from homology"/>
<evidence type="ECO:0000256" key="4">
    <source>
        <dbReference type="ARBA" id="ARBA00022827"/>
    </source>
</evidence>
<dbReference type="GO" id="GO:0050660">
    <property type="term" value="F:flavin adenine dinucleotide binding"/>
    <property type="evidence" value="ECO:0007669"/>
    <property type="project" value="InterPro"/>
</dbReference>
<evidence type="ECO:0000256" key="3">
    <source>
        <dbReference type="ARBA" id="ARBA00022630"/>
    </source>
</evidence>
<dbReference type="Proteomes" id="UP000193498">
    <property type="component" value="Unassembled WGS sequence"/>
</dbReference>
<dbReference type="InterPro" id="IPR016167">
    <property type="entry name" value="FAD-bd_PCMH_sub1"/>
</dbReference>
<dbReference type="Gene3D" id="3.40.462.20">
    <property type="match status" value="1"/>
</dbReference>
<feature type="domain" description="Berberine/berberine-like" evidence="7">
    <location>
        <begin position="399"/>
        <end position="442"/>
    </location>
</feature>
<dbReference type="OrthoDB" id="415825at2759"/>
<evidence type="ECO:0000256" key="5">
    <source>
        <dbReference type="ARBA" id="ARBA00023002"/>
    </source>
</evidence>
<dbReference type="AlphaFoldDB" id="A0A1Y1Z0Q7"/>
<evidence type="ECO:0000313" key="8">
    <source>
        <dbReference type="EMBL" id="ORY03766.1"/>
    </source>
</evidence>
<dbReference type="GO" id="GO:0016491">
    <property type="term" value="F:oxidoreductase activity"/>
    <property type="evidence" value="ECO:0007669"/>
    <property type="project" value="UniProtKB-KW"/>
</dbReference>
<dbReference type="InterPro" id="IPR016169">
    <property type="entry name" value="FAD-bd_PCMH_sub2"/>
</dbReference>
<dbReference type="Gene3D" id="3.30.43.10">
    <property type="entry name" value="Uridine Diphospho-n-acetylenolpyruvylglucosamine Reductase, domain 2"/>
    <property type="match status" value="1"/>
</dbReference>
<evidence type="ECO:0000256" key="2">
    <source>
        <dbReference type="ARBA" id="ARBA00005466"/>
    </source>
</evidence>
<keyword evidence="9" id="KW-1185">Reference proteome</keyword>
<reference evidence="8 9" key="1">
    <citation type="submission" date="2016-07" db="EMBL/GenBank/DDBJ databases">
        <title>Pervasive Adenine N6-methylation of Active Genes in Fungi.</title>
        <authorList>
            <consortium name="DOE Joint Genome Institute"/>
            <person name="Mondo S.J."/>
            <person name="Dannebaum R.O."/>
            <person name="Kuo R.C."/>
            <person name="Labutti K."/>
            <person name="Haridas S."/>
            <person name="Kuo A."/>
            <person name="Salamov A."/>
            <person name="Ahrendt S.R."/>
            <person name="Lipzen A."/>
            <person name="Sullivan W."/>
            <person name="Andreopoulos W.B."/>
            <person name="Clum A."/>
            <person name="Lindquist E."/>
            <person name="Daum C."/>
            <person name="Ramamoorthy G.K."/>
            <person name="Gryganskyi A."/>
            <person name="Culley D."/>
            <person name="Magnuson J.K."/>
            <person name="James T.Y."/>
            <person name="O'Malley M.A."/>
            <person name="Stajich J.E."/>
            <person name="Spatafora J.W."/>
            <person name="Visel A."/>
            <person name="Grigoriev I.V."/>
        </authorList>
    </citation>
    <scope>NUCLEOTIDE SEQUENCE [LARGE SCALE GENOMIC DNA]</scope>
    <source>
        <strain evidence="8 9">CBS 931.73</strain>
    </source>
</reference>
<sequence length="444" mass="49939">MAIYWTVSTLRAIQMNRNIRCRVRMTNVHGGDQPATLQCRKSFPNALLSEVFPPVDDRPTHTQDVALAVRCANKSGLKVIARSDGHDYEGYGLGGEDGKMVIDFVNMHKTQFDDNNRTVSVEAGQLASHMVVSQEIGVGGHTLGGGYGLYSRLHRPKLDRVESMEVVTATRDVVVVSKDKNKDLFCALLGAGHSSYGVVTRFQFRYFHAPTSDVLIGVQEWYASNPAKEITAIFHILPGGSIRVSGTILTGNTQKQAKLFREIVDKLPWTTLITNQKMSLPESFLYFASNGPNMAIDNLAKTQRRLVKSYYKAKSGYLVKPVTKEVARKVYDIMSSIDGQAFIMFGMQEGQIGKHSAHATSFVHRDTISSIQIGVFNATRLPWLHEIYNTLQPDFPKGYQNYIDHDEKGWKKAYYGDNFDRLVRIKNKYDLRNVFQFARSIPLN</sequence>
<comment type="cofactor">
    <cofactor evidence="1">
        <name>FAD</name>
        <dbReference type="ChEBI" id="CHEBI:57692"/>
    </cofactor>
</comment>
<dbReference type="STRING" id="1314790.A0A1Y1Z0Q7"/>
<keyword evidence="3" id="KW-0285">Flavoprotein</keyword>
<keyword evidence="4" id="KW-0274">FAD</keyword>
<dbReference type="Pfam" id="PF01565">
    <property type="entry name" value="FAD_binding_4"/>
    <property type="match status" value="1"/>
</dbReference>
<evidence type="ECO:0000259" key="6">
    <source>
        <dbReference type="Pfam" id="PF01565"/>
    </source>
</evidence>
<dbReference type="InterPro" id="IPR012951">
    <property type="entry name" value="BBE"/>
</dbReference>
<name>A0A1Y1Z0Q7_9FUNG</name>
<accession>A0A1Y1Z0Q7</accession>
<dbReference type="PANTHER" id="PTHR42973">
    <property type="entry name" value="BINDING OXIDOREDUCTASE, PUTATIVE (AFU_ORTHOLOGUE AFUA_1G17690)-RELATED"/>
    <property type="match status" value="1"/>
</dbReference>
<dbReference type="InParanoid" id="A0A1Y1Z0Q7"/>
<dbReference type="Gene3D" id="3.30.465.10">
    <property type="match status" value="1"/>
</dbReference>
<comment type="similarity">
    <text evidence="2">Belongs to the oxygen-dependent FAD-linked oxidoreductase family.</text>
</comment>
<keyword evidence="5" id="KW-0560">Oxidoreductase</keyword>
<evidence type="ECO:0000313" key="9">
    <source>
        <dbReference type="Proteomes" id="UP000193498"/>
    </source>
</evidence>
<dbReference type="EMBL" id="MCFE01000042">
    <property type="protein sequence ID" value="ORY03766.1"/>
    <property type="molecule type" value="Genomic_DNA"/>
</dbReference>
<dbReference type="InterPro" id="IPR006094">
    <property type="entry name" value="Oxid_FAD_bind_N"/>
</dbReference>